<dbReference type="InterPro" id="IPR003599">
    <property type="entry name" value="Ig_sub"/>
</dbReference>
<dbReference type="CDD" id="cd02850">
    <property type="entry name" value="E_set_Cellulase_N"/>
    <property type="match status" value="1"/>
</dbReference>
<evidence type="ECO:0000256" key="1">
    <source>
        <dbReference type="ARBA" id="ARBA00007072"/>
    </source>
</evidence>
<dbReference type="Pfam" id="PF02927">
    <property type="entry name" value="CelD_N"/>
    <property type="match status" value="1"/>
</dbReference>
<dbReference type="InterPro" id="IPR000601">
    <property type="entry name" value="PKD_dom"/>
</dbReference>
<dbReference type="EMBL" id="WJXZ01000001">
    <property type="protein sequence ID" value="MRS59743.1"/>
    <property type="molecule type" value="Genomic_DNA"/>
</dbReference>
<evidence type="ECO:0000259" key="5">
    <source>
        <dbReference type="PROSITE" id="PS50093"/>
    </source>
</evidence>
<protein>
    <submittedName>
        <fullName evidence="6">T9SS type A sorting domain-containing protein</fullName>
    </submittedName>
</protein>
<dbReference type="NCBIfam" id="TIGR04183">
    <property type="entry name" value="Por_Secre_tail"/>
    <property type="match status" value="1"/>
</dbReference>
<dbReference type="SUPFAM" id="SSF48208">
    <property type="entry name" value="Six-hairpin glycosidases"/>
    <property type="match status" value="1"/>
</dbReference>
<evidence type="ECO:0000313" key="7">
    <source>
        <dbReference type="Proteomes" id="UP000441754"/>
    </source>
</evidence>
<name>A0A7K0ECT4_9BACT</name>
<comment type="caution">
    <text evidence="6">The sequence shown here is derived from an EMBL/GenBank/DDBJ whole genome shotgun (WGS) entry which is preliminary data.</text>
</comment>
<feature type="domain" description="PKD" evidence="5">
    <location>
        <begin position="642"/>
        <end position="727"/>
    </location>
</feature>
<proteinExistence type="inferred from homology"/>
<dbReference type="InterPro" id="IPR001701">
    <property type="entry name" value="Glyco_hydro_9"/>
</dbReference>
<dbReference type="GO" id="GO:0008810">
    <property type="term" value="F:cellulase activity"/>
    <property type="evidence" value="ECO:0007669"/>
    <property type="project" value="InterPro"/>
</dbReference>
<dbReference type="InterPro" id="IPR013783">
    <property type="entry name" value="Ig-like_fold"/>
</dbReference>
<gene>
    <name evidence="6" type="ORF">GJJ30_00450</name>
</gene>
<dbReference type="InterPro" id="IPR035986">
    <property type="entry name" value="PKD_dom_sf"/>
</dbReference>
<dbReference type="Pfam" id="PF00759">
    <property type="entry name" value="Glyco_hydro_9"/>
    <property type="match status" value="1"/>
</dbReference>
<dbReference type="AlphaFoldDB" id="A0A7K0ECT4"/>
<evidence type="ECO:0000313" key="6">
    <source>
        <dbReference type="EMBL" id="MRS59743.1"/>
    </source>
</evidence>
<dbReference type="InterPro" id="IPR004197">
    <property type="entry name" value="Cellulase_Ig-like"/>
</dbReference>
<dbReference type="PROSITE" id="PS50093">
    <property type="entry name" value="PKD"/>
    <property type="match status" value="1"/>
</dbReference>
<dbReference type="RefSeq" id="WP_154172018.1">
    <property type="nucleotide sequence ID" value="NZ_WJXZ01000001.1"/>
</dbReference>
<dbReference type="CDD" id="cd00146">
    <property type="entry name" value="PKD"/>
    <property type="match status" value="1"/>
</dbReference>
<dbReference type="SUPFAM" id="SSF49785">
    <property type="entry name" value="Galactose-binding domain-like"/>
    <property type="match status" value="1"/>
</dbReference>
<evidence type="ECO:0000256" key="4">
    <source>
        <dbReference type="SAM" id="SignalP"/>
    </source>
</evidence>
<keyword evidence="2" id="KW-0119">Carbohydrate metabolism</keyword>
<dbReference type="Pfam" id="PF18962">
    <property type="entry name" value="Por_Secre_tail"/>
    <property type="match status" value="1"/>
</dbReference>
<dbReference type="Gene3D" id="2.60.40.10">
    <property type="entry name" value="Immunoglobulins"/>
    <property type="match status" value="3"/>
</dbReference>
<dbReference type="OrthoDB" id="9808897at2"/>
<keyword evidence="3" id="KW-0624">Polysaccharide degradation</keyword>
<dbReference type="GO" id="GO:0000272">
    <property type="term" value="P:polysaccharide catabolic process"/>
    <property type="evidence" value="ECO:0007669"/>
    <property type="project" value="UniProtKB-KW"/>
</dbReference>
<feature type="chain" id="PRO_5029631720" evidence="4">
    <location>
        <begin position="37"/>
        <end position="1043"/>
    </location>
</feature>
<sequence length="1043" mass="112986">MKNRSTSLPKSAIPFHCFFYCCFIVSLLLLSFSANAQTLSKQLIVDQFGWRANAKKVIVFSDPINGQNGSVSYTPGAQFQVRKKADNSVVFTGNVVAWNNGNTHGDSGDKIWHGDFSGLTTPGTYYILDPTQNVKSYDFEIKNDIYAPVLKTSVKTFYYQRSGTAISATHGGNWNHPMAHGQDSNALLYTTSAQTGTARNVTGGWYDAGDYNKYIPFLGGTVWDLLVAYELRPAVFPDNTAIPESGNGVPDVLDELKWELDWMLKMQQSNGGVNNRVAVTSYENGTDNPATDTQARYYTNVTTWATATFAALTAHAARTYQTVNPAYATTLRTAAEKAWTYLETNASMAPASGTDGAAMAAADAGANTNADKRLRVYAAAELFRTTGTGKYKTYFESLYKNVGATSENGFHPFSNGNLDASLCWDLNRAYFVYCQTPNATPTVVNELKSRFQNAMDWNIESNYTSKNDPYLGFMWSGHYTWGSNQLKMKWAQLAILSAELGINPAKTALYREIAEEYLHYMHGRNPLAWLYLSNMGAKGANLGGDNSVMEIYHSWYRDGSAKYDGANSQFGPAPGFVAGGANQYYSGPSAPPKGEPPMKAYRDWNTVWPDASWEVTEPAIYYQAAYTFVVAYFSENGGTTPPPTVTASSNSPVCAGQPLNLLASNAGTGATYAWRGPNGFTSTQQNPTIPNASVSATGSYTLTAMLSGGTSQTATAAVTVNAIPTAVAGSNSPVVAGQTLNLTAANAGTGATYTWRGPNNFTANTQNPSIANVTTAATGSYSLIVGLNFCTKTATTSVTVTGSTATTYLIYEDALNNNWADWSWSTTRNFGNTTPVQSGTKSLSVKYDAGWAGLYLHANSPVSLSGLTHLKFWIHGGTNTGQQIRIILNGGGPYYTLTTTANQWKQITIPLSTFNNPTSVSDIYFQEATGSARPVCYVDKIYLASSATAREGIAVEDGGKTDVLVFPNPVSSQSEVTLRFLGFGVHEAVQTTLSDVQGRVIQEQTFQLNETEKRFLLPKVSSGPYFIQITGENRQFVKKLLVK</sequence>
<evidence type="ECO:0000256" key="2">
    <source>
        <dbReference type="ARBA" id="ARBA00023277"/>
    </source>
</evidence>
<comment type="similarity">
    <text evidence="1">Belongs to the glycosyl hydrolase 9 (cellulase E) family.</text>
</comment>
<dbReference type="InterPro" id="IPR008928">
    <property type="entry name" value="6-hairpin_glycosidase_sf"/>
</dbReference>
<organism evidence="6 7">
    <name type="scientific">Larkinella terrae</name>
    <dbReference type="NCBI Taxonomy" id="2025311"/>
    <lineage>
        <taxon>Bacteria</taxon>
        <taxon>Pseudomonadati</taxon>
        <taxon>Bacteroidota</taxon>
        <taxon>Cytophagia</taxon>
        <taxon>Cytophagales</taxon>
        <taxon>Spirosomataceae</taxon>
        <taxon>Larkinella</taxon>
    </lineage>
</organism>
<dbReference type="SMART" id="SM00409">
    <property type="entry name" value="IG"/>
    <property type="match status" value="2"/>
</dbReference>
<feature type="signal peptide" evidence="4">
    <location>
        <begin position="1"/>
        <end position="36"/>
    </location>
</feature>
<dbReference type="Gene3D" id="1.50.10.10">
    <property type="match status" value="1"/>
</dbReference>
<keyword evidence="7" id="KW-1185">Reference proteome</keyword>
<dbReference type="Gene3D" id="2.60.120.430">
    <property type="entry name" value="Galactose-binding lectin"/>
    <property type="match status" value="1"/>
</dbReference>
<dbReference type="InterPro" id="IPR014756">
    <property type="entry name" value="Ig_E-set"/>
</dbReference>
<dbReference type="InterPro" id="IPR012341">
    <property type="entry name" value="6hp_glycosidase-like_sf"/>
</dbReference>
<dbReference type="InterPro" id="IPR008979">
    <property type="entry name" value="Galactose-bd-like_sf"/>
</dbReference>
<reference evidence="6 7" key="1">
    <citation type="journal article" date="2018" name="Antonie Van Leeuwenhoek">
        <title>Larkinella terrae sp. nov., isolated from soil on Jeju Island, South Korea.</title>
        <authorList>
            <person name="Ten L.N."/>
            <person name="Jeon J."/>
            <person name="Park S.J."/>
            <person name="Park S."/>
            <person name="Lee S.Y."/>
            <person name="Kim M.K."/>
            <person name="Jung H.Y."/>
        </authorList>
    </citation>
    <scope>NUCLEOTIDE SEQUENCE [LARGE SCALE GENOMIC DNA]</scope>
    <source>
        <strain evidence="6 7">KCTC 52001</strain>
    </source>
</reference>
<dbReference type="Proteomes" id="UP000441754">
    <property type="component" value="Unassembled WGS sequence"/>
</dbReference>
<dbReference type="SUPFAM" id="SSF49299">
    <property type="entry name" value="PKD domain"/>
    <property type="match status" value="1"/>
</dbReference>
<dbReference type="SUPFAM" id="SSF81296">
    <property type="entry name" value="E set domains"/>
    <property type="match status" value="1"/>
</dbReference>
<accession>A0A7K0ECT4</accession>
<keyword evidence="4" id="KW-0732">Signal</keyword>
<dbReference type="InterPro" id="IPR026444">
    <property type="entry name" value="Secre_tail"/>
</dbReference>
<evidence type="ECO:0000256" key="3">
    <source>
        <dbReference type="ARBA" id="ARBA00023326"/>
    </source>
</evidence>